<sequence>MVRVVRGIGVVCEGYREEG</sequence>
<comment type="caution">
    <text evidence="1">The sequence shown here is derived from an EMBL/GenBank/DDBJ whole genome shotgun (WGS) entry which is preliminary data.</text>
</comment>
<accession>A0A392RR30</accession>
<organism evidence="1 2">
    <name type="scientific">Trifolium medium</name>
    <dbReference type="NCBI Taxonomy" id="97028"/>
    <lineage>
        <taxon>Eukaryota</taxon>
        <taxon>Viridiplantae</taxon>
        <taxon>Streptophyta</taxon>
        <taxon>Embryophyta</taxon>
        <taxon>Tracheophyta</taxon>
        <taxon>Spermatophyta</taxon>
        <taxon>Magnoliopsida</taxon>
        <taxon>eudicotyledons</taxon>
        <taxon>Gunneridae</taxon>
        <taxon>Pentapetalae</taxon>
        <taxon>rosids</taxon>
        <taxon>fabids</taxon>
        <taxon>Fabales</taxon>
        <taxon>Fabaceae</taxon>
        <taxon>Papilionoideae</taxon>
        <taxon>50 kb inversion clade</taxon>
        <taxon>NPAAA clade</taxon>
        <taxon>Hologalegina</taxon>
        <taxon>IRL clade</taxon>
        <taxon>Trifolieae</taxon>
        <taxon>Trifolium</taxon>
    </lineage>
</organism>
<dbReference type="EMBL" id="LXQA010253574">
    <property type="protein sequence ID" value="MCI38240.1"/>
    <property type="molecule type" value="Genomic_DNA"/>
</dbReference>
<evidence type="ECO:0000313" key="1">
    <source>
        <dbReference type="EMBL" id="MCI38240.1"/>
    </source>
</evidence>
<name>A0A392RR30_9FABA</name>
<proteinExistence type="predicted"/>
<protein>
    <submittedName>
        <fullName evidence="1">Uncharacterized protein</fullName>
    </submittedName>
</protein>
<keyword evidence="2" id="KW-1185">Reference proteome</keyword>
<reference evidence="1 2" key="1">
    <citation type="journal article" date="2018" name="Front. Plant Sci.">
        <title>Red Clover (Trifolium pratense) and Zigzag Clover (T. medium) - A Picture of Genomic Similarities and Differences.</title>
        <authorList>
            <person name="Dluhosova J."/>
            <person name="Istvanek J."/>
            <person name="Nedelnik J."/>
            <person name="Repkova J."/>
        </authorList>
    </citation>
    <scope>NUCLEOTIDE SEQUENCE [LARGE SCALE GENOMIC DNA]</scope>
    <source>
        <strain evidence="2">cv. 10/8</strain>
        <tissue evidence="1">Leaf</tissue>
    </source>
</reference>
<dbReference type="Proteomes" id="UP000265520">
    <property type="component" value="Unassembled WGS sequence"/>
</dbReference>
<feature type="non-terminal residue" evidence="1">
    <location>
        <position position="19"/>
    </location>
</feature>
<dbReference type="AlphaFoldDB" id="A0A392RR30"/>
<evidence type="ECO:0000313" key="2">
    <source>
        <dbReference type="Proteomes" id="UP000265520"/>
    </source>
</evidence>